<organism evidence="2 3">
    <name type="scientific">Escherichia phage vB_EcoM_Goslar</name>
    <dbReference type="NCBI Taxonomy" id="2502409"/>
    <lineage>
        <taxon>Viruses</taxon>
        <taxon>Duplodnaviria</taxon>
        <taxon>Heunggongvirae</taxon>
        <taxon>Uroviricota</taxon>
        <taxon>Caudoviricetes</taxon>
        <taxon>Chimalliviridae</taxon>
        <taxon>Goslarvirus</taxon>
        <taxon>Goslarvirus goslar</taxon>
    </lineage>
</organism>
<sequence>MALTTTIDNKELNPAETLMYAAIATLPNLDVEKLFKVHGDDLLNIIRDQIDPITPEEIKGNKELHEEIKRGEYYTYHGFMTLFQEDTSHLHEITLRHYLRCAIFQLMNHREETHKALAQSFQTHIFEAPYKPLDIVHLFYSISCCVNDQVMLLIQQNDRELIPLLSKLGIDLVAENITFSQFIRETFLGAEPAPRYEGRFDLSTVEKPAFCLDVENLSLEKNGVLLEIGIVFFDLANPESIANGPRIDIFPDVHGQIADGGRISESTVEWWQTKAPKEARDYCFQHSKVMDYKEAIAEVNEFINTIREVFTDYYGKDTFYYLARGETDWPQLEHWFRKAGFKPVCRYNQVQDIRSMIAAYQDKPVSILGTKEYPDMGIPLIRHTAIGDAIMDAYDVAKARSMAASKLPK</sequence>
<feature type="domain" description="3'-5' exoribonuclease Rv2179c-like" evidence="1">
    <location>
        <begin position="211"/>
        <end position="393"/>
    </location>
</feature>
<proteinExistence type="predicted"/>
<evidence type="ECO:0000259" key="1">
    <source>
        <dbReference type="Pfam" id="PF16473"/>
    </source>
</evidence>
<dbReference type="InterPro" id="IPR033390">
    <property type="entry name" value="Rv2179c-like"/>
</dbReference>
<name>A0A482GDY9_BPGOS</name>
<evidence type="ECO:0000313" key="3">
    <source>
        <dbReference type="Proteomes" id="UP000294673"/>
    </source>
</evidence>
<evidence type="ECO:0000313" key="2">
    <source>
        <dbReference type="EMBL" id="QBO63940.1"/>
    </source>
</evidence>
<reference evidence="2 3" key="1">
    <citation type="submission" date="2018-12" db="EMBL/GenBank/DDBJ databases">
        <title>Still something new to discover - new insights into E. coli phage diversity and taxonomy.</title>
        <authorList>
            <person name="Korf I.H.E."/>
            <person name="Adriaennsens E."/>
            <person name="Dreiseikelmann B."/>
            <person name="Kropinski A."/>
            <person name="Nimtz M."/>
            <person name="Meier-Kolthoff J.P."/>
            <person name="Rohde M."/>
            <person name="van Raaij M."/>
            <person name="Wittmann J."/>
        </authorList>
    </citation>
    <scope>NUCLEOTIDE SEQUENCE [LARGE SCALE GENOMIC DNA]</scope>
</reference>
<dbReference type="Proteomes" id="UP000294673">
    <property type="component" value="Segment"/>
</dbReference>
<gene>
    <name evidence="2" type="ORF">Goslar_00147</name>
</gene>
<protein>
    <recommendedName>
        <fullName evidence="1">3'-5' exoribonuclease Rv2179c-like domain-containing protein</fullName>
    </recommendedName>
</protein>
<organismHost>
    <name type="scientific">Escherichia coli</name>
    <dbReference type="NCBI Taxonomy" id="562"/>
</organismHost>
<keyword evidence="3" id="KW-1185">Reference proteome</keyword>
<dbReference type="EMBL" id="MK327938">
    <property type="protein sequence ID" value="QBO63940.1"/>
    <property type="molecule type" value="Genomic_DNA"/>
</dbReference>
<accession>A0A482GDY9</accession>
<dbReference type="Pfam" id="PF16473">
    <property type="entry name" value="Rv2179c-like"/>
    <property type="match status" value="1"/>
</dbReference>